<dbReference type="GO" id="GO:0005813">
    <property type="term" value="C:centrosome"/>
    <property type="evidence" value="ECO:0007669"/>
    <property type="project" value="InterPro"/>
</dbReference>
<dbReference type="EMBL" id="MU825883">
    <property type="protein sequence ID" value="KAJ7384926.1"/>
    <property type="molecule type" value="Genomic_DNA"/>
</dbReference>
<dbReference type="PANTHER" id="PTHR31691">
    <property type="entry name" value="ROTATIN"/>
    <property type="match status" value="1"/>
</dbReference>
<evidence type="ECO:0000313" key="3">
    <source>
        <dbReference type="Proteomes" id="UP001163046"/>
    </source>
</evidence>
<sequence length="424" mass="46219">MTLLRNVQTSTAGSQTVTESKRSLRKHLLSFLVTLVKCLSRYTKGWRLDNERIFIGDLAYALALNLDLADNPQFYDLPVLETSLVCLAHVTAQPHWSAYCKFSQGMNLCIQLMTSLVQVVLAFHAGRLGASLSFMGKGVTYYSSLCLVHLTHEMSVIDPAQAWVSHWLRSQDPQDEPLPWLVPLLTDRWPDVRWIGLCICTSLADSEQGRRELEMAGQKFVGGLWSFVFTVLLDDMECGFVRQQAALLLCSLIKVLSPSKAIPESKPDQLKNAFKGTQDLLSLLEHFKFFQKLSNMLTSSSLPLMVPQGTSSRACQSSATVSISSGTDTDFPYKPLGSTSQSQSGSVSSEAQTIATESANGKASPGVFSVASHTSSTMLSGVSSSAPETQLSRTPTSLVPLINERGLPSGYVPVSVTSLILCSH</sequence>
<reference evidence="2" key="1">
    <citation type="submission" date="2023-01" db="EMBL/GenBank/DDBJ databases">
        <title>Genome assembly of the deep-sea coral Lophelia pertusa.</title>
        <authorList>
            <person name="Herrera S."/>
            <person name="Cordes E."/>
        </authorList>
    </citation>
    <scope>NUCLEOTIDE SEQUENCE</scope>
    <source>
        <strain evidence="2">USNM1676648</strain>
        <tissue evidence="2">Polyp</tissue>
    </source>
</reference>
<feature type="compositionally biased region" description="Low complexity" evidence="1">
    <location>
        <begin position="337"/>
        <end position="349"/>
    </location>
</feature>
<keyword evidence="3" id="KW-1185">Reference proteome</keyword>
<dbReference type="SUPFAM" id="SSF48371">
    <property type="entry name" value="ARM repeat"/>
    <property type="match status" value="1"/>
</dbReference>
<dbReference type="GO" id="GO:0032053">
    <property type="term" value="P:ciliary basal body organization"/>
    <property type="evidence" value="ECO:0007669"/>
    <property type="project" value="TreeGrafter"/>
</dbReference>
<feature type="compositionally biased region" description="Polar residues" evidence="1">
    <location>
        <begin position="350"/>
        <end position="360"/>
    </location>
</feature>
<dbReference type="InterPro" id="IPR016024">
    <property type="entry name" value="ARM-type_fold"/>
</dbReference>
<proteinExistence type="predicted"/>
<evidence type="ECO:0000256" key="1">
    <source>
        <dbReference type="SAM" id="MobiDB-lite"/>
    </source>
</evidence>
<dbReference type="InterPro" id="IPR030791">
    <property type="entry name" value="Rotatin"/>
</dbReference>
<accession>A0A9X0D376</accession>
<protein>
    <submittedName>
        <fullName evidence="2">Uncharacterized protein</fullName>
    </submittedName>
</protein>
<dbReference type="OrthoDB" id="428850at2759"/>
<dbReference type="AlphaFoldDB" id="A0A9X0D376"/>
<gene>
    <name evidence="2" type="ORF">OS493_018613</name>
</gene>
<dbReference type="GO" id="GO:0007099">
    <property type="term" value="P:centriole replication"/>
    <property type="evidence" value="ECO:0007669"/>
    <property type="project" value="TreeGrafter"/>
</dbReference>
<organism evidence="2 3">
    <name type="scientific">Desmophyllum pertusum</name>
    <dbReference type="NCBI Taxonomy" id="174260"/>
    <lineage>
        <taxon>Eukaryota</taxon>
        <taxon>Metazoa</taxon>
        <taxon>Cnidaria</taxon>
        <taxon>Anthozoa</taxon>
        <taxon>Hexacorallia</taxon>
        <taxon>Scleractinia</taxon>
        <taxon>Caryophylliina</taxon>
        <taxon>Caryophylliidae</taxon>
        <taxon>Desmophyllum</taxon>
    </lineage>
</organism>
<dbReference type="Proteomes" id="UP001163046">
    <property type="component" value="Unassembled WGS sequence"/>
</dbReference>
<comment type="caution">
    <text evidence="2">The sequence shown here is derived from an EMBL/GenBank/DDBJ whole genome shotgun (WGS) entry which is preliminary data.</text>
</comment>
<evidence type="ECO:0000313" key="2">
    <source>
        <dbReference type="EMBL" id="KAJ7384926.1"/>
    </source>
</evidence>
<dbReference type="GO" id="GO:0005814">
    <property type="term" value="C:centriole"/>
    <property type="evidence" value="ECO:0007669"/>
    <property type="project" value="TreeGrafter"/>
</dbReference>
<dbReference type="GO" id="GO:0010457">
    <property type="term" value="P:centriole-centriole cohesion"/>
    <property type="evidence" value="ECO:0007669"/>
    <property type="project" value="TreeGrafter"/>
</dbReference>
<name>A0A9X0D376_9CNID</name>
<feature type="region of interest" description="Disordered" evidence="1">
    <location>
        <begin position="334"/>
        <end position="360"/>
    </location>
</feature>
<dbReference type="PANTHER" id="PTHR31691:SF1">
    <property type="entry name" value="ROTATIN"/>
    <property type="match status" value="1"/>
</dbReference>
<dbReference type="GO" id="GO:0036064">
    <property type="term" value="C:ciliary basal body"/>
    <property type="evidence" value="ECO:0007669"/>
    <property type="project" value="InterPro"/>
</dbReference>